<gene>
    <name evidence="2" type="ORF">LLUT_LOCUS23572</name>
</gene>
<proteinExistence type="predicted"/>
<feature type="region of interest" description="Disordered" evidence="1">
    <location>
        <begin position="1"/>
        <end position="148"/>
    </location>
</feature>
<dbReference type="EMBL" id="CAXHTB010000016">
    <property type="protein sequence ID" value="CAL0322512.1"/>
    <property type="molecule type" value="Genomic_DNA"/>
</dbReference>
<evidence type="ECO:0000313" key="2">
    <source>
        <dbReference type="EMBL" id="CAL0322512.1"/>
    </source>
</evidence>
<evidence type="ECO:0000313" key="3">
    <source>
        <dbReference type="Proteomes" id="UP001497480"/>
    </source>
</evidence>
<accession>A0AAV1XNA5</accession>
<dbReference type="Proteomes" id="UP001497480">
    <property type="component" value="Unassembled WGS sequence"/>
</dbReference>
<keyword evidence="3" id="KW-1185">Reference proteome</keyword>
<feature type="region of interest" description="Disordered" evidence="1">
    <location>
        <begin position="223"/>
        <end position="254"/>
    </location>
</feature>
<feature type="compositionally biased region" description="Basic and acidic residues" evidence="1">
    <location>
        <begin position="21"/>
        <end position="62"/>
    </location>
</feature>
<dbReference type="AlphaFoldDB" id="A0AAV1XNA5"/>
<feature type="compositionally biased region" description="Basic and acidic residues" evidence="1">
    <location>
        <begin position="235"/>
        <end position="254"/>
    </location>
</feature>
<reference evidence="2 3" key="1">
    <citation type="submission" date="2024-03" db="EMBL/GenBank/DDBJ databases">
        <authorList>
            <person name="Martinez-Hernandez J."/>
        </authorList>
    </citation>
    <scope>NUCLEOTIDE SEQUENCE [LARGE SCALE GENOMIC DNA]</scope>
</reference>
<evidence type="ECO:0000256" key="1">
    <source>
        <dbReference type="SAM" id="MobiDB-lite"/>
    </source>
</evidence>
<name>A0AAV1XNA5_LUPLU</name>
<sequence length="348" mass="39958">MENVNTKKKHPSLPSNFVTIDDLKQRWLQQKQHEKEEAEEKERQREREKEEAEERERQRFQDLQKQQQRVEPVAVVRTRSAPGIRNMKQMQHRPKIRTESGTSSRWIAVARDGNAELDNKGEEWKKTKKKVDNKEEESEKMKKKRNAKVVVKVKEIREESEFSEAKKSAIESGLNEIDKNVKRNPKVRVKVKETSEESEFSEAKKSAIEINVKQNPSVEEVKKKENEAIVESESSEAKKSTAETELNEEKKDDSIVDEVEEKFGGLSVNSRNGKQGGKIKRVNKGFGQSQPVRTNEYYFGGSHHGFSRRYGGHYGGQDRHNDKRNKVVWVKKGGKDNAGCGGGGEIEA</sequence>
<feature type="compositionally biased region" description="Basic residues" evidence="1">
    <location>
        <begin position="1"/>
        <end position="11"/>
    </location>
</feature>
<feature type="region of interest" description="Disordered" evidence="1">
    <location>
        <begin position="266"/>
        <end position="294"/>
    </location>
</feature>
<protein>
    <submittedName>
        <fullName evidence="2">Uncharacterized protein</fullName>
    </submittedName>
</protein>
<feature type="compositionally biased region" description="Basic and acidic residues" evidence="1">
    <location>
        <begin position="113"/>
        <end position="140"/>
    </location>
</feature>
<comment type="caution">
    <text evidence="2">The sequence shown here is derived from an EMBL/GenBank/DDBJ whole genome shotgun (WGS) entry which is preliminary data.</text>
</comment>
<organism evidence="2 3">
    <name type="scientific">Lupinus luteus</name>
    <name type="common">European yellow lupine</name>
    <dbReference type="NCBI Taxonomy" id="3873"/>
    <lineage>
        <taxon>Eukaryota</taxon>
        <taxon>Viridiplantae</taxon>
        <taxon>Streptophyta</taxon>
        <taxon>Embryophyta</taxon>
        <taxon>Tracheophyta</taxon>
        <taxon>Spermatophyta</taxon>
        <taxon>Magnoliopsida</taxon>
        <taxon>eudicotyledons</taxon>
        <taxon>Gunneridae</taxon>
        <taxon>Pentapetalae</taxon>
        <taxon>rosids</taxon>
        <taxon>fabids</taxon>
        <taxon>Fabales</taxon>
        <taxon>Fabaceae</taxon>
        <taxon>Papilionoideae</taxon>
        <taxon>50 kb inversion clade</taxon>
        <taxon>genistoids sensu lato</taxon>
        <taxon>core genistoids</taxon>
        <taxon>Genisteae</taxon>
        <taxon>Lupinus</taxon>
    </lineage>
</organism>